<dbReference type="Gene3D" id="3.30.70.60">
    <property type="match status" value="1"/>
</dbReference>
<dbReference type="EMBL" id="VTOW01000002">
    <property type="protein sequence ID" value="NKE71537.1"/>
    <property type="molecule type" value="Genomic_DNA"/>
</dbReference>
<accession>A0A7X6DQN2</accession>
<dbReference type="Proteomes" id="UP000534783">
    <property type="component" value="Unassembled WGS sequence"/>
</dbReference>
<dbReference type="InterPro" id="IPR014717">
    <property type="entry name" value="Transl_elong_EF1B/ribsomal_bS6"/>
</dbReference>
<comment type="caution">
    <text evidence="1">The sequence shown here is derived from an EMBL/GenBank/DDBJ whole genome shotgun (WGS) entry which is preliminary data.</text>
</comment>
<gene>
    <name evidence="1" type="primary">pilO</name>
    <name evidence="1" type="ORF">MNODULE_12375</name>
</gene>
<evidence type="ECO:0000313" key="1">
    <source>
        <dbReference type="EMBL" id="NKE71537.1"/>
    </source>
</evidence>
<protein>
    <submittedName>
        <fullName evidence="1">Type 4a pilus biogenesis protein PilO</fullName>
    </submittedName>
</protein>
<dbReference type="GO" id="GO:0043107">
    <property type="term" value="P:type IV pilus-dependent motility"/>
    <property type="evidence" value="ECO:0007669"/>
    <property type="project" value="InterPro"/>
</dbReference>
<sequence length="177" mass="19877">MILSVKGFVARFGPHLFLFVLFAGILLFVHAGRVVPLQKEIIARETTWQSERPKIGQLTTLKTAQQELILFRQRLPEETALSEVVSFVSDSAAAHRLSIPAISYQPENVGAPGLMKVLISFSVKGSYRDIRNLIYRLEQSGYFLVLENLVLASSSREGEAIQLQLRIAAYFREGKRS</sequence>
<name>A0A7X6DQN2_9BACT</name>
<evidence type="ECO:0000313" key="2">
    <source>
        <dbReference type="Proteomes" id="UP000534783"/>
    </source>
</evidence>
<organism evidence="1 2">
    <name type="scientific">Candidatus Manganitrophus noduliformans</name>
    <dbReference type="NCBI Taxonomy" id="2606439"/>
    <lineage>
        <taxon>Bacteria</taxon>
        <taxon>Pseudomonadati</taxon>
        <taxon>Nitrospirota</taxon>
        <taxon>Nitrospiria</taxon>
        <taxon>Candidatus Troglogloeales</taxon>
        <taxon>Candidatus Manganitrophaceae</taxon>
        <taxon>Candidatus Manganitrophus</taxon>
    </lineage>
</organism>
<dbReference type="GO" id="GO:0043683">
    <property type="term" value="P:type IV pilus assembly"/>
    <property type="evidence" value="ECO:0007669"/>
    <property type="project" value="InterPro"/>
</dbReference>
<reference evidence="1 2" key="1">
    <citation type="journal article" date="2020" name="Nature">
        <title>Bacterial chemolithoautotrophy via manganese oxidation.</title>
        <authorList>
            <person name="Yu H."/>
            <person name="Leadbetter J.R."/>
        </authorList>
    </citation>
    <scope>NUCLEOTIDE SEQUENCE [LARGE SCALE GENOMIC DNA]</scope>
    <source>
        <strain evidence="1 2">Mn-1</strain>
    </source>
</reference>
<dbReference type="Pfam" id="PF04350">
    <property type="entry name" value="PilO"/>
    <property type="match status" value="1"/>
</dbReference>
<proteinExistence type="predicted"/>
<dbReference type="AlphaFoldDB" id="A0A7X6DQN2"/>
<dbReference type="RefSeq" id="WP_168060258.1">
    <property type="nucleotide sequence ID" value="NZ_VTOW01000002.1"/>
</dbReference>
<dbReference type="InterPro" id="IPR007445">
    <property type="entry name" value="PilO"/>
</dbReference>
<keyword evidence="2" id="KW-1185">Reference proteome</keyword>